<proteinExistence type="predicted"/>
<sequence length="174" mass="20057">MIEETKYLTLVENLPFTDERVNKLDSLSKKRVYTNIWLKLQIISILYYEGGAIPLHWLELSEKIRHSINDIKKTVRLLEELGLAEVTVSNRKYYAFDPEIADTQEFLSMPSQAQSLYFQLGIHADENGYNHKPKAVARMANISEEYLQTLEENKFIVSTNDGIKMNDRGVGNGE</sequence>
<name>A0AB37IIG6_ENTHR</name>
<dbReference type="Proteomes" id="UP000253498">
    <property type="component" value="Unassembled WGS sequence"/>
</dbReference>
<dbReference type="AlphaFoldDB" id="A0AB37IIG6"/>
<accession>A0AB37IIG6</accession>
<comment type="caution">
    <text evidence="1">The sequence shown here is derived from an EMBL/GenBank/DDBJ whole genome shotgun (WGS) entry which is preliminary data.</text>
</comment>
<organism evidence="1 2">
    <name type="scientific">Enterococcus hirae</name>
    <dbReference type="NCBI Taxonomy" id="1354"/>
    <lineage>
        <taxon>Bacteria</taxon>
        <taxon>Bacillati</taxon>
        <taxon>Bacillota</taxon>
        <taxon>Bacilli</taxon>
        <taxon>Lactobacillales</taxon>
        <taxon>Enterococcaceae</taxon>
        <taxon>Enterococcus</taxon>
    </lineage>
</organism>
<protein>
    <submittedName>
        <fullName evidence="1">Uncharacterized protein</fullName>
    </submittedName>
</protein>
<gene>
    <name evidence="1" type="ORF">EB03_02900</name>
</gene>
<evidence type="ECO:0000313" key="1">
    <source>
        <dbReference type="EMBL" id="RBT65966.1"/>
    </source>
</evidence>
<reference evidence="1 2" key="1">
    <citation type="submission" date="2015-06" db="EMBL/GenBank/DDBJ databases">
        <title>The Genome Sequence of Enterococcus hirae 88EA1.</title>
        <authorList>
            <consortium name="The Broad Institute Genomics Platform"/>
            <consortium name="The Broad Institute Genome Sequencing Center for Infectious Disease"/>
            <person name="Earl A.M."/>
            <person name="Van Tyne D."/>
            <person name="Lebreton F."/>
            <person name="Saavedra J.T."/>
            <person name="Gilmore M.S."/>
            <person name="Manson McGuire A."/>
            <person name="Clock S."/>
            <person name="Crupain M."/>
            <person name="Rangan U."/>
            <person name="Young S."/>
            <person name="Abouelleil A."/>
            <person name="Cao P."/>
            <person name="Chapman S.B."/>
            <person name="Griggs A."/>
            <person name="Priest M."/>
            <person name="Shea T."/>
            <person name="Wortman J."/>
            <person name="Nusbaum C."/>
            <person name="Birren B."/>
        </authorList>
    </citation>
    <scope>NUCLEOTIDE SEQUENCE [LARGE SCALE GENOMIC DNA]</scope>
    <source>
        <strain evidence="1 2">88EA1</strain>
    </source>
</reference>
<evidence type="ECO:0000313" key="2">
    <source>
        <dbReference type="Proteomes" id="UP000253498"/>
    </source>
</evidence>
<dbReference type="EMBL" id="LESJ01000014">
    <property type="protein sequence ID" value="RBT65966.1"/>
    <property type="molecule type" value="Genomic_DNA"/>
</dbReference>
<dbReference type="RefSeq" id="WP_104660660.1">
    <property type="nucleotide sequence ID" value="NZ_JBFCRP010000001.1"/>
</dbReference>